<protein>
    <submittedName>
        <fullName evidence="1">Uncharacterized protein</fullName>
    </submittedName>
</protein>
<organism evidence="1 2">
    <name type="scientific">Gossypium anomalum</name>
    <dbReference type="NCBI Taxonomy" id="47600"/>
    <lineage>
        <taxon>Eukaryota</taxon>
        <taxon>Viridiplantae</taxon>
        <taxon>Streptophyta</taxon>
        <taxon>Embryophyta</taxon>
        <taxon>Tracheophyta</taxon>
        <taxon>Spermatophyta</taxon>
        <taxon>Magnoliopsida</taxon>
        <taxon>eudicotyledons</taxon>
        <taxon>Gunneridae</taxon>
        <taxon>Pentapetalae</taxon>
        <taxon>rosids</taxon>
        <taxon>malvids</taxon>
        <taxon>Malvales</taxon>
        <taxon>Malvaceae</taxon>
        <taxon>Malvoideae</taxon>
        <taxon>Gossypium</taxon>
    </lineage>
</organism>
<proteinExistence type="predicted"/>
<evidence type="ECO:0000313" key="2">
    <source>
        <dbReference type="Proteomes" id="UP000701853"/>
    </source>
</evidence>
<dbReference type="EMBL" id="JAHUZN010000003">
    <property type="protein sequence ID" value="KAG8499171.1"/>
    <property type="molecule type" value="Genomic_DNA"/>
</dbReference>
<reference evidence="1 2" key="1">
    <citation type="journal article" date="2021" name="bioRxiv">
        <title>The Gossypium anomalum genome as a resource for cotton improvement and evolutionary analysis of hybrid incompatibility.</title>
        <authorList>
            <person name="Grover C.E."/>
            <person name="Yuan D."/>
            <person name="Arick M.A."/>
            <person name="Miller E.R."/>
            <person name="Hu G."/>
            <person name="Peterson D.G."/>
            <person name="Wendel J.F."/>
            <person name="Udall J.A."/>
        </authorList>
    </citation>
    <scope>NUCLEOTIDE SEQUENCE [LARGE SCALE GENOMIC DNA]</scope>
    <source>
        <strain evidence="1">JFW-Udall</strain>
        <tissue evidence="1">Leaf</tissue>
    </source>
</reference>
<evidence type="ECO:0000313" key="1">
    <source>
        <dbReference type="EMBL" id="KAG8499171.1"/>
    </source>
</evidence>
<name>A0A8J5ZFW3_9ROSI</name>
<accession>A0A8J5ZFW3</accession>
<dbReference type="AlphaFoldDB" id="A0A8J5ZFW3"/>
<gene>
    <name evidence="1" type="ORF">CXB51_005613</name>
</gene>
<sequence>MLHCININKDCIYTGISRTKFTLINTCGYTVWLDILGNTQLDSTGFELPLDSREELDAHHTPIHANLLAKSVTMAPTKLNAVAKVQVP</sequence>
<keyword evidence="2" id="KW-1185">Reference proteome</keyword>
<comment type="caution">
    <text evidence="1">The sequence shown here is derived from an EMBL/GenBank/DDBJ whole genome shotgun (WGS) entry which is preliminary data.</text>
</comment>
<dbReference type="Proteomes" id="UP000701853">
    <property type="component" value="Chromosome 3"/>
</dbReference>